<proteinExistence type="predicted"/>
<keyword evidence="3" id="KW-1185">Reference proteome</keyword>
<sequence length="198" mass="19634">MKFHAHIAHLSRAGASEGAAATSAPRAIDRRCAGAAVHCRLSKNLTTRVADASSSNEAVHLQRRLLSLSSELVTLRNHLHVGGAGAAGPSVGATGSASGSAQPAVPPRAPLLPPPSAPAPPPPAPPAAAPHAPVAPHPSLQPPPVPPPETRWRGGAGAGAGAGHGAGQGAAADDLIHLRGPLTEDAVVRALQASSIWL</sequence>
<feature type="compositionally biased region" description="Low complexity" evidence="1">
    <location>
        <begin position="87"/>
        <end position="103"/>
    </location>
</feature>
<evidence type="ECO:0000313" key="3">
    <source>
        <dbReference type="Proteomes" id="UP000053268"/>
    </source>
</evidence>
<name>A0A194QB31_PAPXU</name>
<dbReference type="STRING" id="66420.A0A194QB31"/>
<evidence type="ECO:0000256" key="1">
    <source>
        <dbReference type="SAM" id="MobiDB-lite"/>
    </source>
</evidence>
<feature type="region of interest" description="Disordered" evidence="1">
    <location>
        <begin position="86"/>
        <end position="169"/>
    </location>
</feature>
<reference evidence="2 3" key="1">
    <citation type="journal article" date="2015" name="Nat. Commun.">
        <title>Outbred genome sequencing and CRISPR/Cas9 gene editing in butterflies.</title>
        <authorList>
            <person name="Li X."/>
            <person name="Fan D."/>
            <person name="Zhang W."/>
            <person name="Liu G."/>
            <person name="Zhang L."/>
            <person name="Zhao L."/>
            <person name="Fang X."/>
            <person name="Chen L."/>
            <person name="Dong Y."/>
            <person name="Chen Y."/>
            <person name="Ding Y."/>
            <person name="Zhao R."/>
            <person name="Feng M."/>
            <person name="Zhu Y."/>
            <person name="Feng Y."/>
            <person name="Jiang X."/>
            <person name="Zhu D."/>
            <person name="Xiang H."/>
            <person name="Feng X."/>
            <person name="Li S."/>
            <person name="Wang J."/>
            <person name="Zhang G."/>
            <person name="Kronforst M.R."/>
            <person name="Wang W."/>
        </authorList>
    </citation>
    <scope>NUCLEOTIDE SEQUENCE [LARGE SCALE GENOMIC DNA]</scope>
    <source>
        <strain evidence="2">Ya'a_city_454_Px</strain>
        <tissue evidence="2">Whole body</tissue>
    </source>
</reference>
<gene>
    <name evidence="2" type="ORF">RR46_03475</name>
</gene>
<dbReference type="AlphaFoldDB" id="A0A194QB31"/>
<organism evidence="2 3">
    <name type="scientific">Papilio xuthus</name>
    <name type="common">Asian swallowtail butterfly</name>
    <dbReference type="NCBI Taxonomy" id="66420"/>
    <lineage>
        <taxon>Eukaryota</taxon>
        <taxon>Metazoa</taxon>
        <taxon>Ecdysozoa</taxon>
        <taxon>Arthropoda</taxon>
        <taxon>Hexapoda</taxon>
        <taxon>Insecta</taxon>
        <taxon>Pterygota</taxon>
        <taxon>Neoptera</taxon>
        <taxon>Endopterygota</taxon>
        <taxon>Lepidoptera</taxon>
        <taxon>Glossata</taxon>
        <taxon>Ditrysia</taxon>
        <taxon>Papilionoidea</taxon>
        <taxon>Papilionidae</taxon>
        <taxon>Papilioninae</taxon>
        <taxon>Papilio</taxon>
    </lineage>
</organism>
<evidence type="ECO:0000313" key="2">
    <source>
        <dbReference type="EMBL" id="KPJ02200.1"/>
    </source>
</evidence>
<feature type="compositionally biased region" description="Gly residues" evidence="1">
    <location>
        <begin position="154"/>
        <end position="168"/>
    </location>
</feature>
<dbReference type="EMBL" id="KQ459252">
    <property type="protein sequence ID" value="KPJ02200.1"/>
    <property type="molecule type" value="Genomic_DNA"/>
</dbReference>
<protein>
    <submittedName>
        <fullName evidence="2">Uncharacterized protein</fullName>
    </submittedName>
</protein>
<dbReference type="Proteomes" id="UP000053268">
    <property type="component" value="Unassembled WGS sequence"/>
</dbReference>
<accession>A0A194QB31</accession>
<feature type="compositionally biased region" description="Pro residues" evidence="1">
    <location>
        <begin position="104"/>
        <end position="149"/>
    </location>
</feature>